<dbReference type="Proteomes" id="UP001470230">
    <property type="component" value="Unassembled WGS sequence"/>
</dbReference>
<sequence>MESNQNQGHLIMFFNIPYNYNPKDFFHFALQFGEISEYLSSIDKQGICFATFFDMRCAKRAVAETNIKSNVFCVNYSYSFFPMNKVSSKIWISYKDNRLTKLCEIIDIVKQFGDIQQSILISPQKAEITFFDSRSSDKACNSEIDDLNIILILNDAQRYQSSNNYFYYSNIISNENQNSSKIKSLTKSLSLTQEENRKLKRNEKYRYKYSNLCGQMKNKKFGKNNSNRNRTKENFKNLQPNNRNIQQQPNFNNTQQQPNFNNTQQHPNFDNTQQQPNFNNTQQHPNFDNIQQQPNFNNIQQQPNFDNIQQQPNFDNTQQQPNFNNHQNIDHDLMAELIELYKYEPHARKPSEKMLEYCLASYFYSAKGYRYSLQSFPFPAVSTLYKHFGVEMKKMNEYICDIKYVTFLLESFIEIFGVEKHTPVIIAGDATAACADPMFKDIHGNCYLYLYQLQPFLSCYPVFPMNIRVNFCGNFHEQNLDDMKKILDCLDDLQLDCLAIATDDDSGNTKYHIQSFNKLYPIFDEHGNVVAKPQKGHPILDLPHVLKMQRARFFRQDMALSPESPIIKKDVIQRYLSRCCFEKHSESIRFHDDYGIDFFSPFSFLEIINYDEICFFSYYLLPFILWQTSIRYVNLSINNRIVLLSLSLMIFSYEYDNFNPKNVELGFYEENAQKCKIMNYWCKNDLIKFINTIVVDIYSIKKYSKFPIGLQRLATGVEEKTFANVRKYMNNSINKKLFIEILVHKIMTNEINEELDLHGSTNYHDEGGVNISNEMVEHFEIPENNFALRRF</sequence>
<evidence type="ECO:0008006" key="4">
    <source>
        <dbReference type="Google" id="ProtNLM"/>
    </source>
</evidence>
<proteinExistence type="predicted"/>
<dbReference type="EMBL" id="JAPFFF010000042">
    <property type="protein sequence ID" value="KAK8841116.1"/>
    <property type="molecule type" value="Genomic_DNA"/>
</dbReference>
<reference evidence="2 3" key="1">
    <citation type="submission" date="2024-04" db="EMBL/GenBank/DDBJ databases">
        <title>Tritrichomonas musculus Genome.</title>
        <authorList>
            <person name="Alves-Ferreira E."/>
            <person name="Grigg M."/>
            <person name="Lorenzi H."/>
            <person name="Galac M."/>
        </authorList>
    </citation>
    <scope>NUCLEOTIDE SEQUENCE [LARGE SCALE GENOMIC DNA]</scope>
    <source>
        <strain evidence="2 3">EAF2021</strain>
    </source>
</reference>
<name>A0ABR2H5K8_9EUKA</name>
<comment type="caution">
    <text evidence="2">The sequence shown here is derived from an EMBL/GenBank/DDBJ whole genome shotgun (WGS) entry which is preliminary data.</text>
</comment>
<evidence type="ECO:0000313" key="2">
    <source>
        <dbReference type="EMBL" id="KAK8841116.1"/>
    </source>
</evidence>
<organism evidence="2 3">
    <name type="scientific">Tritrichomonas musculus</name>
    <dbReference type="NCBI Taxonomy" id="1915356"/>
    <lineage>
        <taxon>Eukaryota</taxon>
        <taxon>Metamonada</taxon>
        <taxon>Parabasalia</taxon>
        <taxon>Tritrichomonadida</taxon>
        <taxon>Tritrichomonadidae</taxon>
        <taxon>Tritrichomonas</taxon>
    </lineage>
</organism>
<gene>
    <name evidence="2" type="ORF">M9Y10_027316</name>
</gene>
<dbReference type="SUPFAM" id="SSF54928">
    <property type="entry name" value="RNA-binding domain, RBD"/>
    <property type="match status" value="1"/>
</dbReference>
<evidence type="ECO:0000256" key="1">
    <source>
        <dbReference type="SAM" id="MobiDB-lite"/>
    </source>
</evidence>
<accession>A0ABR2H5K8</accession>
<protein>
    <recommendedName>
        <fullName evidence="4">RRM domain-containing protein</fullName>
    </recommendedName>
</protein>
<feature type="region of interest" description="Disordered" evidence="1">
    <location>
        <begin position="216"/>
        <end position="326"/>
    </location>
</feature>
<dbReference type="InterPro" id="IPR035979">
    <property type="entry name" value="RBD_domain_sf"/>
</dbReference>
<evidence type="ECO:0000313" key="3">
    <source>
        <dbReference type="Proteomes" id="UP001470230"/>
    </source>
</evidence>
<feature type="compositionally biased region" description="Low complexity" evidence="1">
    <location>
        <begin position="237"/>
        <end position="325"/>
    </location>
</feature>
<keyword evidence="3" id="KW-1185">Reference proteome</keyword>